<keyword evidence="1" id="KW-0614">Plasmid</keyword>
<evidence type="ECO:0000313" key="1">
    <source>
        <dbReference type="EMBL" id="CBJ54401.1"/>
    </source>
</evidence>
<geneLocation type="plasmid" evidence="1">
    <name>RCFBPv3_mp</name>
</geneLocation>
<gene>
    <name evidence="1" type="ORF">RCFBP_mp30318</name>
</gene>
<name>D8P665_RALSL</name>
<organism evidence="1">
    <name type="scientific">Ralstonia solanacearum CFBP2957</name>
    <dbReference type="NCBI Taxonomy" id="859656"/>
    <lineage>
        <taxon>Bacteria</taxon>
        <taxon>Pseudomonadati</taxon>
        <taxon>Pseudomonadota</taxon>
        <taxon>Betaproteobacteria</taxon>
        <taxon>Burkholderiales</taxon>
        <taxon>Burkholderiaceae</taxon>
        <taxon>Ralstonia</taxon>
        <taxon>Ralstonia solanacearum species complex</taxon>
    </lineage>
</organism>
<reference evidence="1" key="2">
    <citation type="submission" date="2010-02" db="EMBL/GenBank/DDBJ databases">
        <authorList>
            <person name="Genoscope - CEA"/>
        </authorList>
    </citation>
    <scope>NUCLEOTIDE SEQUENCE</scope>
    <source>
        <strain evidence="1">CFBP2957</strain>
        <plasmid evidence="1">RCFBPv3_mp</plasmid>
    </source>
</reference>
<protein>
    <submittedName>
        <fullName evidence="1">Uncharacterized protein</fullName>
    </submittedName>
</protein>
<dbReference type="EMBL" id="FP885907">
    <property type="protein sequence ID" value="CBJ54401.1"/>
    <property type="molecule type" value="Genomic_DNA"/>
</dbReference>
<reference evidence="1" key="1">
    <citation type="journal article" date="2010" name="BMC Genomics">
        <title>Genomes of three tomato pathogens within the Ralstonia solanacearum species complex reveal significant evolutionary divergence.</title>
        <authorList>
            <person name="Remenant B."/>
            <person name="Coupat-Goutaland B."/>
            <person name="Guidot A."/>
            <person name="Cellier G."/>
            <person name="Wicker E."/>
            <person name="Allen C."/>
            <person name="Fegan M."/>
            <person name="Pruvost O."/>
            <person name="Elbaz M."/>
            <person name="Calteau A."/>
            <person name="Salvignol G."/>
            <person name="Mornico D."/>
            <person name="Mangenot S."/>
            <person name="Barbe V."/>
            <person name="Medigue C."/>
            <person name="Prior P."/>
        </authorList>
    </citation>
    <scope>NUCLEOTIDE SEQUENCE [LARGE SCALE GENOMIC DNA]</scope>
    <source>
        <strain evidence="1">CFBP2957</strain>
        <plasmid evidence="1">RCFBPv3_mp</plasmid>
    </source>
</reference>
<dbReference type="AlphaFoldDB" id="D8P665"/>
<accession>D8P665</accession>
<sequence length="98" mass="10536">MGWRTTSTTCFRSCEATWNGSQAGTAAAPSSHPSCSPLVVGNLSRPSLSTPGVGSVHWVILRRALGEPMKMPTDQATILGWARFSLRDRSSSHRMCGM</sequence>
<proteinExistence type="predicted"/>